<feature type="signal peptide" evidence="1">
    <location>
        <begin position="1"/>
        <end position="24"/>
    </location>
</feature>
<comment type="caution">
    <text evidence="2">The sequence shown here is derived from an EMBL/GenBank/DDBJ whole genome shotgun (WGS) entry which is preliminary data.</text>
</comment>
<evidence type="ECO:0000256" key="1">
    <source>
        <dbReference type="SAM" id="SignalP"/>
    </source>
</evidence>
<organism evidence="2 3">
    <name type="scientific">Hominifimenecus microfluidus</name>
    <dbReference type="NCBI Taxonomy" id="2885348"/>
    <lineage>
        <taxon>Bacteria</taxon>
        <taxon>Bacillati</taxon>
        <taxon>Bacillota</taxon>
        <taxon>Clostridia</taxon>
        <taxon>Lachnospirales</taxon>
        <taxon>Lachnospiraceae</taxon>
        <taxon>Hominifimenecus</taxon>
    </lineage>
</organism>
<dbReference type="AlphaFoldDB" id="A0AAE3E8T2"/>
<evidence type="ECO:0000313" key="3">
    <source>
        <dbReference type="Proteomes" id="UP001198182"/>
    </source>
</evidence>
<evidence type="ECO:0000313" key="2">
    <source>
        <dbReference type="EMBL" id="MCC2230115.1"/>
    </source>
</evidence>
<reference evidence="2" key="1">
    <citation type="submission" date="2021-10" db="EMBL/GenBank/DDBJ databases">
        <title>Anaerobic single-cell dispensing facilitates the cultivation of human gut bacteria.</title>
        <authorList>
            <person name="Afrizal A."/>
        </authorList>
    </citation>
    <scope>NUCLEOTIDE SEQUENCE</scope>
    <source>
        <strain evidence="2">CLA-AA-H215</strain>
    </source>
</reference>
<gene>
    <name evidence="2" type="ORF">LKD81_03750</name>
</gene>
<dbReference type="Pfam" id="PF16431">
    <property type="entry name" value="DUF5028"/>
    <property type="match status" value="1"/>
</dbReference>
<dbReference type="Proteomes" id="UP001198182">
    <property type="component" value="Unassembled WGS sequence"/>
</dbReference>
<proteinExistence type="predicted"/>
<sequence>MKKKKKIVLLAVFLLIAAAWGAQAYRFNREYPDVERKTYALQEEAELGKDIIDYDEMDGYFVTVESSQIYEYADFLAEYGLNDFMESYPPERIYLLKVRLRNTNNTETGVNFRDWYIQSNALHEDLNLDLYYEINQIDFYAVSLRENSEKEFLLPYNLREDFFYPSEWENLEDYEMWLTVTWYPTKKMLLLK</sequence>
<feature type="chain" id="PRO_5042293132" evidence="1">
    <location>
        <begin position="25"/>
        <end position="192"/>
    </location>
</feature>
<name>A0AAE3E8T2_9FIRM</name>
<keyword evidence="1" id="KW-0732">Signal</keyword>
<dbReference type="RefSeq" id="WP_308452825.1">
    <property type="nucleotide sequence ID" value="NZ_JAJEQR010000008.1"/>
</dbReference>
<accession>A0AAE3E8T2</accession>
<dbReference type="EMBL" id="JAJEQR010000008">
    <property type="protein sequence ID" value="MCC2230115.1"/>
    <property type="molecule type" value="Genomic_DNA"/>
</dbReference>
<dbReference type="InterPro" id="IPR032209">
    <property type="entry name" value="DUF5028"/>
</dbReference>
<protein>
    <submittedName>
        <fullName evidence="2">DUF5028 domain-containing protein</fullName>
    </submittedName>
</protein>
<keyword evidence="3" id="KW-1185">Reference proteome</keyword>